<feature type="region of interest" description="Disordered" evidence="1">
    <location>
        <begin position="1"/>
        <end position="22"/>
    </location>
</feature>
<organism evidence="2">
    <name type="scientific">Sesamum latifolium</name>
    <dbReference type="NCBI Taxonomy" id="2727402"/>
    <lineage>
        <taxon>Eukaryota</taxon>
        <taxon>Viridiplantae</taxon>
        <taxon>Streptophyta</taxon>
        <taxon>Embryophyta</taxon>
        <taxon>Tracheophyta</taxon>
        <taxon>Spermatophyta</taxon>
        <taxon>Magnoliopsida</taxon>
        <taxon>eudicotyledons</taxon>
        <taxon>Gunneridae</taxon>
        <taxon>Pentapetalae</taxon>
        <taxon>asterids</taxon>
        <taxon>lamiids</taxon>
        <taxon>Lamiales</taxon>
        <taxon>Pedaliaceae</taxon>
        <taxon>Sesamum</taxon>
    </lineage>
</organism>
<accession>A0AAW2X498</accession>
<dbReference type="EMBL" id="JACGWN010000005">
    <property type="protein sequence ID" value="KAL0448638.1"/>
    <property type="molecule type" value="Genomic_DNA"/>
</dbReference>
<evidence type="ECO:0000313" key="2">
    <source>
        <dbReference type="EMBL" id="KAL0448638.1"/>
    </source>
</evidence>
<reference evidence="2" key="2">
    <citation type="journal article" date="2024" name="Plant">
        <title>Genomic evolution and insights into agronomic trait innovations of Sesamum species.</title>
        <authorList>
            <person name="Miao H."/>
            <person name="Wang L."/>
            <person name="Qu L."/>
            <person name="Liu H."/>
            <person name="Sun Y."/>
            <person name="Le M."/>
            <person name="Wang Q."/>
            <person name="Wei S."/>
            <person name="Zheng Y."/>
            <person name="Lin W."/>
            <person name="Duan Y."/>
            <person name="Cao H."/>
            <person name="Xiong S."/>
            <person name="Wang X."/>
            <person name="Wei L."/>
            <person name="Li C."/>
            <person name="Ma Q."/>
            <person name="Ju M."/>
            <person name="Zhao R."/>
            <person name="Li G."/>
            <person name="Mu C."/>
            <person name="Tian Q."/>
            <person name="Mei H."/>
            <person name="Zhang T."/>
            <person name="Gao T."/>
            <person name="Zhang H."/>
        </authorList>
    </citation>
    <scope>NUCLEOTIDE SEQUENCE</scope>
    <source>
        <strain evidence="2">KEN1</strain>
    </source>
</reference>
<sequence length="103" mass="10999">MRVLKGTPLSSLRIGGGGGPEGGLVELEGGVLKELTLNFFEDPPRATPGEGETGLFPLDSLEEGIPLGEREGESPPPRPPPEWLRKSLPNMTLKPNAVMNKNE</sequence>
<gene>
    <name evidence="2" type="ORF">Slati_1420200</name>
</gene>
<evidence type="ECO:0000256" key="1">
    <source>
        <dbReference type="SAM" id="MobiDB-lite"/>
    </source>
</evidence>
<comment type="caution">
    <text evidence="2">The sequence shown here is derived from an EMBL/GenBank/DDBJ whole genome shotgun (WGS) entry which is preliminary data.</text>
</comment>
<name>A0AAW2X498_9LAMI</name>
<protein>
    <submittedName>
        <fullName evidence="2">Uncharacterized protein</fullName>
    </submittedName>
</protein>
<reference evidence="2" key="1">
    <citation type="submission" date="2020-06" db="EMBL/GenBank/DDBJ databases">
        <authorList>
            <person name="Li T."/>
            <person name="Hu X."/>
            <person name="Zhang T."/>
            <person name="Song X."/>
            <person name="Zhang H."/>
            <person name="Dai N."/>
            <person name="Sheng W."/>
            <person name="Hou X."/>
            <person name="Wei L."/>
        </authorList>
    </citation>
    <scope>NUCLEOTIDE SEQUENCE</scope>
    <source>
        <strain evidence="2">KEN1</strain>
        <tissue evidence="2">Leaf</tissue>
    </source>
</reference>
<feature type="region of interest" description="Disordered" evidence="1">
    <location>
        <begin position="42"/>
        <end position="103"/>
    </location>
</feature>
<proteinExistence type="predicted"/>
<dbReference type="AlphaFoldDB" id="A0AAW2X498"/>